<dbReference type="OrthoDB" id="9780660at2"/>
<dbReference type="Gene3D" id="3.40.50.10170">
    <property type="match status" value="1"/>
</dbReference>
<dbReference type="InterPro" id="IPR050270">
    <property type="entry name" value="DegV_domain_contain"/>
</dbReference>
<dbReference type="GO" id="GO:0008289">
    <property type="term" value="F:lipid binding"/>
    <property type="evidence" value="ECO:0007669"/>
    <property type="project" value="UniProtKB-KW"/>
</dbReference>
<dbReference type="Gene3D" id="3.30.1180.10">
    <property type="match status" value="1"/>
</dbReference>
<dbReference type="PANTHER" id="PTHR33434:SF2">
    <property type="entry name" value="FATTY ACID-BINDING PROTEIN TM_1468"/>
    <property type="match status" value="1"/>
</dbReference>
<evidence type="ECO:0000313" key="4">
    <source>
        <dbReference type="Proteomes" id="UP000184128"/>
    </source>
</evidence>
<name>A0A1M4YW76_9LACT</name>
<proteinExistence type="predicted"/>
<dbReference type="NCBIfam" id="TIGR00762">
    <property type="entry name" value="DegV"/>
    <property type="match status" value="1"/>
</dbReference>
<dbReference type="InterPro" id="IPR043168">
    <property type="entry name" value="DegV_C"/>
</dbReference>
<evidence type="ECO:0000256" key="1">
    <source>
        <dbReference type="ARBA" id="ARBA00003238"/>
    </source>
</evidence>
<dbReference type="InterPro" id="IPR003797">
    <property type="entry name" value="DegV"/>
</dbReference>
<dbReference type="SUPFAM" id="SSF82549">
    <property type="entry name" value="DAK1/DegV-like"/>
    <property type="match status" value="1"/>
</dbReference>
<gene>
    <name evidence="3" type="ORF">SAMN02745249_01811</name>
</gene>
<evidence type="ECO:0000256" key="2">
    <source>
        <dbReference type="ARBA" id="ARBA00023121"/>
    </source>
</evidence>
<dbReference type="STRING" id="1121025.SAMN02745249_01811"/>
<dbReference type="RefSeq" id="WP_073298506.1">
    <property type="nucleotide sequence ID" value="NZ_FQUF01000032.1"/>
</dbReference>
<dbReference type="AlphaFoldDB" id="A0A1M4YW76"/>
<organism evidence="3 4">
    <name type="scientific">Atopostipes suicloacalis DSM 15692</name>
    <dbReference type="NCBI Taxonomy" id="1121025"/>
    <lineage>
        <taxon>Bacteria</taxon>
        <taxon>Bacillati</taxon>
        <taxon>Bacillota</taxon>
        <taxon>Bacilli</taxon>
        <taxon>Lactobacillales</taxon>
        <taxon>Carnobacteriaceae</taxon>
        <taxon>Atopostipes</taxon>
    </lineage>
</organism>
<dbReference type="PROSITE" id="PS51482">
    <property type="entry name" value="DEGV"/>
    <property type="match status" value="1"/>
</dbReference>
<dbReference type="EMBL" id="FQUF01000032">
    <property type="protein sequence ID" value="SHF10074.1"/>
    <property type="molecule type" value="Genomic_DNA"/>
</dbReference>
<dbReference type="PANTHER" id="PTHR33434">
    <property type="entry name" value="DEGV DOMAIN-CONTAINING PROTEIN DR_1986-RELATED"/>
    <property type="match status" value="1"/>
</dbReference>
<keyword evidence="4" id="KW-1185">Reference proteome</keyword>
<dbReference type="Pfam" id="PF02645">
    <property type="entry name" value="DegV"/>
    <property type="match status" value="1"/>
</dbReference>
<protein>
    <submittedName>
        <fullName evidence="3">EDD domain protein, DegV family</fullName>
    </submittedName>
</protein>
<keyword evidence="2" id="KW-0446">Lipid-binding</keyword>
<evidence type="ECO:0000313" key="3">
    <source>
        <dbReference type="EMBL" id="SHF10074.1"/>
    </source>
</evidence>
<accession>A0A1M4YW76</accession>
<comment type="function">
    <text evidence="1">May bind long-chain fatty acids, such as palmitate, and may play a role in lipid transport or fatty acid metabolism.</text>
</comment>
<sequence length="291" mass="32755">MIKLIIDSGADQNTWFLEKYDFDFLPLSIILDDKQYLDKEEISLKELHYAMKQGKMPSTSQPSPGSIKEKLEKYRKNGDEVIIVSLWKEISGTYQNIQSVLDEYKDTHPEFKVALIDCRSGSVAATLIAIQVAEMIQAGYSFDEISKQAEWNATHLSIYLTVDDLNWLVKGGRLSKTAGFMGAALNVKPIISVNDKELFSENVVRGKKRVYTKLVDKIKTETSDFTEQLYLISHVDQEENAKLVEAQLKEEIPKAKTMIFEFGAVLAAHIGLGGVAVAALNEKPETYIFPH</sequence>
<dbReference type="Proteomes" id="UP000184128">
    <property type="component" value="Unassembled WGS sequence"/>
</dbReference>
<reference evidence="3 4" key="1">
    <citation type="submission" date="2016-11" db="EMBL/GenBank/DDBJ databases">
        <authorList>
            <person name="Jaros S."/>
            <person name="Januszkiewicz K."/>
            <person name="Wedrychowicz H."/>
        </authorList>
    </citation>
    <scope>NUCLEOTIDE SEQUENCE [LARGE SCALE GENOMIC DNA]</scope>
    <source>
        <strain evidence="3 4">DSM 15692</strain>
    </source>
</reference>